<keyword evidence="2" id="KW-0808">Transferase</keyword>
<dbReference type="GO" id="GO:0016705">
    <property type="term" value="F:oxidoreductase activity, acting on paired donors, with incorporation or reduction of molecular oxygen"/>
    <property type="evidence" value="ECO:0007669"/>
    <property type="project" value="InterPro"/>
</dbReference>
<keyword evidence="3" id="KW-1185">Reference proteome</keyword>
<dbReference type="InterPro" id="IPR001128">
    <property type="entry name" value="Cyt_P450"/>
</dbReference>
<dbReference type="OrthoDB" id="1470350at2759"/>
<dbReference type="GO" id="GO:0008168">
    <property type="term" value="F:methyltransferase activity"/>
    <property type="evidence" value="ECO:0007669"/>
    <property type="project" value="UniProtKB-KW"/>
</dbReference>
<dbReference type="GO" id="GO:0032259">
    <property type="term" value="P:methylation"/>
    <property type="evidence" value="ECO:0007669"/>
    <property type="project" value="UniProtKB-KW"/>
</dbReference>
<dbReference type="CDD" id="cd11060">
    <property type="entry name" value="CYP57A1-like"/>
    <property type="match status" value="1"/>
</dbReference>
<dbReference type="PANTHER" id="PTHR24305">
    <property type="entry name" value="CYTOCHROME P450"/>
    <property type="match status" value="1"/>
</dbReference>
<keyword evidence="2" id="KW-0489">Methyltransferase</keyword>
<dbReference type="InterPro" id="IPR036396">
    <property type="entry name" value="Cyt_P450_sf"/>
</dbReference>
<organism evidence="2 3">
    <name type="scientific">Hyaloscypha variabilis (strain UAMH 11265 / GT02V1 / F)</name>
    <name type="common">Meliniomyces variabilis</name>
    <dbReference type="NCBI Taxonomy" id="1149755"/>
    <lineage>
        <taxon>Eukaryota</taxon>
        <taxon>Fungi</taxon>
        <taxon>Dikarya</taxon>
        <taxon>Ascomycota</taxon>
        <taxon>Pezizomycotina</taxon>
        <taxon>Leotiomycetes</taxon>
        <taxon>Helotiales</taxon>
        <taxon>Hyaloscyphaceae</taxon>
        <taxon>Hyaloscypha</taxon>
        <taxon>Hyaloscypha variabilis</taxon>
    </lineage>
</organism>
<keyword evidence="1" id="KW-0408">Iron</keyword>
<evidence type="ECO:0000313" key="2">
    <source>
        <dbReference type="EMBL" id="PMD48794.1"/>
    </source>
</evidence>
<dbReference type="InterPro" id="IPR050121">
    <property type="entry name" value="Cytochrome_P450_monoxygenase"/>
</dbReference>
<dbReference type="EMBL" id="KZ613937">
    <property type="protein sequence ID" value="PMD48794.1"/>
    <property type="molecule type" value="Genomic_DNA"/>
</dbReference>
<dbReference type="Pfam" id="PF00067">
    <property type="entry name" value="p450"/>
    <property type="match status" value="1"/>
</dbReference>
<dbReference type="AlphaFoldDB" id="A0A2J6SDE6"/>
<dbReference type="PANTHER" id="PTHR24305:SF168">
    <property type="entry name" value="P450, PUTATIVE (EUROFUNG)-RELATED"/>
    <property type="match status" value="1"/>
</dbReference>
<name>A0A2J6SDE6_HYAVF</name>
<dbReference type="Gene3D" id="1.10.630.10">
    <property type="entry name" value="Cytochrome P450"/>
    <property type="match status" value="1"/>
</dbReference>
<dbReference type="PRINTS" id="PR00463">
    <property type="entry name" value="EP450I"/>
</dbReference>
<gene>
    <name evidence="2" type="ORF">L207DRAFT_477462</name>
</gene>
<dbReference type="InterPro" id="IPR002401">
    <property type="entry name" value="Cyt_P450_E_grp-I"/>
</dbReference>
<evidence type="ECO:0000256" key="1">
    <source>
        <dbReference type="PIRSR" id="PIRSR602401-1"/>
    </source>
</evidence>
<evidence type="ECO:0000313" key="3">
    <source>
        <dbReference type="Proteomes" id="UP000235786"/>
    </source>
</evidence>
<proteinExistence type="predicted"/>
<reference evidence="2 3" key="1">
    <citation type="submission" date="2016-04" db="EMBL/GenBank/DDBJ databases">
        <title>A degradative enzymes factory behind the ericoid mycorrhizal symbiosis.</title>
        <authorList>
            <consortium name="DOE Joint Genome Institute"/>
            <person name="Martino E."/>
            <person name="Morin E."/>
            <person name="Grelet G."/>
            <person name="Kuo A."/>
            <person name="Kohler A."/>
            <person name="Daghino S."/>
            <person name="Barry K."/>
            <person name="Choi C."/>
            <person name="Cichocki N."/>
            <person name="Clum A."/>
            <person name="Copeland A."/>
            <person name="Hainaut M."/>
            <person name="Haridas S."/>
            <person name="Labutti K."/>
            <person name="Lindquist E."/>
            <person name="Lipzen A."/>
            <person name="Khouja H.-R."/>
            <person name="Murat C."/>
            <person name="Ohm R."/>
            <person name="Olson A."/>
            <person name="Spatafora J."/>
            <person name="Veneault-Fourrey C."/>
            <person name="Henrissat B."/>
            <person name="Grigoriev I."/>
            <person name="Martin F."/>
            <person name="Perotto S."/>
        </authorList>
    </citation>
    <scope>NUCLEOTIDE SEQUENCE [LARGE SCALE GENOMIC DNA]</scope>
    <source>
        <strain evidence="2 3">F</strain>
    </source>
</reference>
<dbReference type="GO" id="GO:0004497">
    <property type="term" value="F:monooxygenase activity"/>
    <property type="evidence" value="ECO:0007669"/>
    <property type="project" value="InterPro"/>
</dbReference>
<dbReference type="GO" id="GO:0005506">
    <property type="term" value="F:iron ion binding"/>
    <property type="evidence" value="ECO:0007669"/>
    <property type="project" value="InterPro"/>
</dbReference>
<feature type="binding site" description="axial binding residue" evidence="1">
    <location>
        <position position="452"/>
    </location>
    <ligand>
        <name>heme</name>
        <dbReference type="ChEBI" id="CHEBI:30413"/>
    </ligand>
    <ligandPart>
        <name>Fe</name>
        <dbReference type="ChEBI" id="CHEBI:18248"/>
    </ligandPart>
</feature>
<sequence length="511" mass="58081">MYALLLSVVVRLYEIKWFILGLALSQYLARRVGRAFGNLARFDGPWLAHVSDLWLLKTIYQQRAHYVFYDIKKKYGKLARIGTNKLITCDIELVTRMNAPRSEYKRSDWYLGFRLAPGIDNVGSLRDEKEHTKRRAQMSPGYTGRDGIDFETTIDKHVENFIHLIRTKYLSTTTSFKTMDLAEKAQFFTIDVITDLATGAPFGDLTSDADQHEYLRTATEAQPAFVMISSIPALTKIIQIPIIGKWLFPTSQDKIGMGKMMGIAEEKIAERFDPDSRRRLEKSDIMQSFIDNGLTQQETLSESLLMMLAGSDTTASAIRATMLCILTSPLTYQKLQAEIDTASLSKPVVRDAEARKLVYLQAVILEGLRMHPPPGGLLPRVAPPDGDLFNGEYLPGGVEIGVNTWGMLRDEDLFGPDPEMFRPERWLEIEEWRYAEMARVVGLAFGSGRFKCLGRGVALMELNKIIIEFMRNFDWAVVDPTKPWKEANVGIILQREFFVRVTERSPRNILS</sequence>
<dbReference type="GO" id="GO:0020037">
    <property type="term" value="F:heme binding"/>
    <property type="evidence" value="ECO:0007669"/>
    <property type="project" value="InterPro"/>
</dbReference>
<accession>A0A2J6SDE6</accession>
<dbReference type="Proteomes" id="UP000235786">
    <property type="component" value="Unassembled WGS sequence"/>
</dbReference>
<keyword evidence="1" id="KW-0349">Heme</keyword>
<keyword evidence="1" id="KW-0479">Metal-binding</keyword>
<comment type="cofactor">
    <cofactor evidence="1">
        <name>heme</name>
        <dbReference type="ChEBI" id="CHEBI:30413"/>
    </cofactor>
</comment>
<dbReference type="SUPFAM" id="SSF48264">
    <property type="entry name" value="Cytochrome P450"/>
    <property type="match status" value="1"/>
</dbReference>
<protein>
    <submittedName>
        <fullName evidence="2">Pisatin demethylase</fullName>
    </submittedName>
</protein>
<dbReference type="STRING" id="1149755.A0A2J6SDE6"/>
<dbReference type="PRINTS" id="PR00385">
    <property type="entry name" value="P450"/>
</dbReference>